<gene>
    <name evidence="1" type="ORF">HHS34_010595</name>
</gene>
<keyword evidence="2" id="KW-1185">Reference proteome</keyword>
<accession>A0ACD5HD80</accession>
<evidence type="ECO:0000313" key="2">
    <source>
        <dbReference type="Proteomes" id="UP001195965"/>
    </source>
</evidence>
<organism evidence="1 2">
    <name type="scientific">Acidithiobacillus montserratensis</name>
    <dbReference type="NCBI Taxonomy" id="2729135"/>
    <lineage>
        <taxon>Bacteria</taxon>
        <taxon>Pseudomonadati</taxon>
        <taxon>Pseudomonadota</taxon>
        <taxon>Acidithiobacillia</taxon>
        <taxon>Acidithiobacillales</taxon>
        <taxon>Acidithiobacillaceae</taxon>
        <taxon>Acidithiobacillus</taxon>
    </lineage>
</organism>
<reference evidence="1 2" key="1">
    <citation type="journal article" date="2021" name="ISME J.">
        <title>Genomic evolution of the class Acidithiobacillia: deep-branching Proteobacteria living in extreme acidic conditions.</title>
        <authorList>
            <person name="Moya-Beltran A."/>
            <person name="Beard S."/>
            <person name="Rojas-Villalobos C."/>
            <person name="Issotta F."/>
            <person name="Gallardo Y."/>
            <person name="Ulloa R."/>
            <person name="Giaveno A."/>
            <person name="Degli Esposti M."/>
            <person name="Johnson D.B."/>
            <person name="Quatrini R."/>
        </authorList>
    </citation>
    <scope>NUCLEOTIDE SEQUENCE [LARGE SCALE GENOMIC DNA]</scope>
    <source>
        <strain evidence="1 2">GG1-14</strain>
    </source>
</reference>
<protein>
    <submittedName>
        <fullName evidence="1">Uncharacterized protein</fullName>
    </submittedName>
</protein>
<sequence length="91" mass="10078">MSRSFRFREARHCPMSEAMTATEALAFRMAQHGLRQCDVPEIGNQAKVSEVLSGKRTINLRQAVALSKRFGVGVEHIARESLRLPPAQGAD</sequence>
<dbReference type="EMBL" id="CP127526">
    <property type="protein sequence ID" value="XRI72887.1"/>
    <property type="molecule type" value="Genomic_DNA"/>
</dbReference>
<dbReference type="Proteomes" id="UP001195965">
    <property type="component" value="Chromosome"/>
</dbReference>
<evidence type="ECO:0000313" key="1">
    <source>
        <dbReference type="EMBL" id="XRI72887.1"/>
    </source>
</evidence>
<name>A0ACD5HD80_9PROT</name>
<proteinExistence type="predicted"/>